<keyword evidence="5 13" id="KW-0808">Transferase</keyword>
<dbReference type="KEGG" id="epo:Epro_1056"/>
<evidence type="ECO:0000256" key="13">
    <source>
        <dbReference type="HAMAP-Rule" id="MF_01694"/>
    </source>
</evidence>
<dbReference type="InterPro" id="IPR007197">
    <property type="entry name" value="rSAM"/>
</dbReference>
<comment type="function">
    <text evidence="13">Catalyzes the conversion of dethiobiotin (DTB) to biotin by the insertion of a sulfur atom into dethiobiotin via a radical-based mechanism.</text>
</comment>
<evidence type="ECO:0000259" key="15">
    <source>
        <dbReference type="PROSITE" id="PS51918"/>
    </source>
</evidence>
<dbReference type="InterPro" id="IPR010722">
    <property type="entry name" value="BATS_dom"/>
</dbReference>
<feature type="binding site" evidence="13 14">
    <location>
        <position position="206"/>
    </location>
    <ligand>
        <name>[2Fe-2S] cluster</name>
        <dbReference type="ChEBI" id="CHEBI:190135"/>
    </ligand>
</feature>
<feature type="binding site" evidence="13 14">
    <location>
        <position position="73"/>
    </location>
    <ligand>
        <name>[4Fe-4S] cluster</name>
        <dbReference type="ChEBI" id="CHEBI:49883"/>
        <note>4Fe-4S-S-AdoMet</note>
    </ligand>
</feature>
<keyword evidence="10 13" id="KW-0408">Iron</keyword>
<dbReference type="PIRSF" id="PIRSF001619">
    <property type="entry name" value="Biotin_synth"/>
    <property type="match status" value="1"/>
</dbReference>
<dbReference type="EC" id="2.8.1.6" evidence="3 13"/>
<comment type="subunit">
    <text evidence="13">Homodimer.</text>
</comment>
<dbReference type="Proteomes" id="UP000035337">
    <property type="component" value="Chromosome"/>
</dbReference>
<evidence type="ECO:0000256" key="12">
    <source>
        <dbReference type="ARBA" id="ARBA00051157"/>
    </source>
</evidence>
<dbReference type="GO" id="GO:0051537">
    <property type="term" value="F:2 iron, 2 sulfur cluster binding"/>
    <property type="evidence" value="ECO:0007669"/>
    <property type="project" value="UniProtKB-KW"/>
</dbReference>
<feature type="binding site" evidence="13 14">
    <location>
        <position position="77"/>
    </location>
    <ligand>
        <name>[4Fe-4S] cluster</name>
        <dbReference type="ChEBI" id="CHEBI:49883"/>
        <note>4Fe-4S-S-AdoMet</note>
    </ligand>
</feature>
<dbReference type="PANTHER" id="PTHR22976:SF2">
    <property type="entry name" value="BIOTIN SYNTHASE, MITOCHONDRIAL"/>
    <property type="match status" value="1"/>
</dbReference>
<evidence type="ECO:0000313" key="16">
    <source>
        <dbReference type="EMBL" id="AKL98435.1"/>
    </source>
</evidence>
<dbReference type="InterPro" id="IPR002684">
    <property type="entry name" value="Biotin_synth/BioAB"/>
</dbReference>
<evidence type="ECO:0000256" key="14">
    <source>
        <dbReference type="PIRSR" id="PIRSR001619-1"/>
    </source>
</evidence>
<dbReference type="NCBIfam" id="TIGR00433">
    <property type="entry name" value="bioB"/>
    <property type="match status" value="1"/>
</dbReference>
<dbReference type="SFLD" id="SFLDS00029">
    <property type="entry name" value="Radical_SAM"/>
    <property type="match status" value="1"/>
</dbReference>
<dbReference type="SFLD" id="SFLDG01060">
    <property type="entry name" value="BATS_domain_containing"/>
    <property type="match status" value="1"/>
</dbReference>
<reference evidence="16 17" key="1">
    <citation type="submission" date="2014-09" db="EMBL/GenBank/DDBJ databases">
        <title>Complete genome sequence of Endomicrobium proavitum.</title>
        <authorList>
            <person name="Zheng H."/>
        </authorList>
    </citation>
    <scope>NUCLEOTIDE SEQUENCE [LARGE SCALE GENOMIC DNA]</scope>
    <source>
        <strain evidence="16 17">Rsa215</strain>
    </source>
</reference>
<dbReference type="PATRIC" id="fig|1408281.3.peg.1083"/>
<protein>
    <recommendedName>
        <fullName evidence="3 13">Biotin synthase</fullName>
        <ecNumber evidence="3 13">2.8.1.6</ecNumber>
    </recommendedName>
</protein>
<dbReference type="STRING" id="1408281.Epro_1056"/>
<dbReference type="InterPro" id="IPR006638">
    <property type="entry name" value="Elp3/MiaA/NifB-like_rSAM"/>
</dbReference>
<evidence type="ECO:0000256" key="11">
    <source>
        <dbReference type="ARBA" id="ARBA00023014"/>
    </source>
</evidence>
<dbReference type="InterPro" id="IPR013785">
    <property type="entry name" value="Aldolase_TIM"/>
</dbReference>
<keyword evidence="4 13" id="KW-0004">4Fe-4S</keyword>
<proteinExistence type="inferred from homology"/>
<dbReference type="SFLD" id="SFLDG01278">
    <property type="entry name" value="biotin_synthase_like"/>
    <property type="match status" value="1"/>
</dbReference>
<organism evidence="16 17">
    <name type="scientific">Endomicrobium proavitum</name>
    <dbReference type="NCBI Taxonomy" id="1408281"/>
    <lineage>
        <taxon>Bacteria</taxon>
        <taxon>Pseudomonadati</taxon>
        <taxon>Elusimicrobiota</taxon>
        <taxon>Endomicrobiia</taxon>
        <taxon>Endomicrobiales</taxon>
        <taxon>Endomicrobiaceae</taxon>
        <taxon>Endomicrobium</taxon>
    </lineage>
</organism>
<dbReference type="InterPro" id="IPR024177">
    <property type="entry name" value="Biotin_synthase"/>
</dbReference>
<evidence type="ECO:0000256" key="10">
    <source>
        <dbReference type="ARBA" id="ARBA00023004"/>
    </source>
</evidence>
<evidence type="ECO:0000256" key="3">
    <source>
        <dbReference type="ARBA" id="ARBA00012236"/>
    </source>
</evidence>
<comment type="cofactor">
    <cofactor evidence="14">
        <name>[2Fe-2S] cluster</name>
        <dbReference type="ChEBI" id="CHEBI:190135"/>
    </cofactor>
    <text evidence="14">Binds 1 [2Fe-2S] cluster. The cluster is coordinated with 3 cysteines and 1 arginine.</text>
</comment>
<keyword evidence="11 13" id="KW-0411">Iron-sulfur</keyword>
<evidence type="ECO:0000313" key="17">
    <source>
        <dbReference type="Proteomes" id="UP000035337"/>
    </source>
</evidence>
<evidence type="ECO:0000256" key="5">
    <source>
        <dbReference type="ARBA" id="ARBA00022679"/>
    </source>
</evidence>
<dbReference type="InterPro" id="IPR058240">
    <property type="entry name" value="rSAM_sf"/>
</dbReference>
<dbReference type="PANTHER" id="PTHR22976">
    <property type="entry name" value="BIOTIN SYNTHASE"/>
    <property type="match status" value="1"/>
</dbReference>
<dbReference type="CDD" id="cd01335">
    <property type="entry name" value="Radical_SAM"/>
    <property type="match status" value="1"/>
</dbReference>
<dbReference type="AlphaFoldDB" id="A0A0G3WKK3"/>
<comment type="cofactor">
    <cofactor evidence="13">
        <name>[2Fe-2S] cluster</name>
        <dbReference type="ChEBI" id="CHEBI:190135"/>
    </cofactor>
    <text evidence="13">Binds 1 [2Fe-2S] cluster. The cluster is coordinated with 3 cysteines and 1 arginine.</text>
</comment>
<feature type="binding site" evidence="13 14">
    <location>
        <position position="80"/>
    </location>
    <ligand>
        <name>[4Fe-4S] cluster</name>
        <dbReference type="ChEBI" id="CHEBI:49883"/>
        <note>4Fe-4S-S-AdoMet</note>
    </ligand>
</feature>
<keyword evidence="9 13" id="KW-0093">Biotin biosynthesis</keyword>
<keyword evidence="17" id="KW-1185">Reference proteome</keyword>
<keyword evidence="7 13" id="KW-0001">2Fe-2S</keyword>
<evidence type="ECO:0000256" key="4">
    <source>
        <dbReference type="ARBA" id="ARBA00022485"/>
    </source>
</evidence>
<sequence>MKVESEINEKSEVFVEKLILDTVAGKQISQEEALSLFDFDIEDLFFAATKIRKKFKGNKVKICSIINAKSGQCSEDCKFCAQSVHHKTAVNVYPLVSNEKIEEVSNKALENAGCFGIVSSGNNLTDEEIDRLCEVLKKHKKSDHFGASIGHLSDVSLKKLKAAGLKKLHHNLETSESYFKNICTTHTYAQRKDTIIRAKALGYEICSGGLFGIGEKLKDRVELAFTLKELGVNSVPMNFLMPVKGTAFEGAKPISPTEILKTIAVFRMVLQTPDIMICGGREINLRDLQSMIFFAGASGTMSGGYLTTWGRDAAADKQMIKDLDLEIDPHR</sequence>
<dbReference type="SUPFAM" id="SSF102114">
    <property type="entry name" value="Radical SAM enzymes"/>
    <property type="match status" value="1"/>
</dbReference>
<keyword evidence="8 13" id="KW-0479">Metal-binding</keyword>
<dbReference type="SMART" id="SM00729">
    <property type="entry name" value="Elp3"/>
    <property type="match status" value="1"/>
</dbReference>
<accession>A0A0G3WKK3</accession>
<dbReference type="EMBL" id="CP009498">
    <property type="protein sequence ID" value="AKL98435.1"/>
    <property type="molecule type" value="Genomic_DNA"/>
</dbReference>
<dbReference type="GO" id="GO:0004076">
    <property type="term" value="F:biotin synthase activity"/>
    <property type="evidence" value="ECO:0007669"/>
    <property type="project" value="UniProtKB-UniRule"/>
</dbReference>
<evidence type="ECO:0000256" key="2">
    <source>
        <dbReference type="ARBA" id="ARBA00010765"/>
    </source>
</evidence>
<dbReference type="Pfam" id="PF06968">
    <property type="entry name" value="BATS"/>
    <property type="match status" value="1"/>
</dbReference>
<comment type="cofactor">
    <cofactor evidence="13 14">
        <name>[4Fe-4S] cluster</name>
        <dbReference type="ChEBI" id="CHEBI:49883"/>
    </cofactor>
    <text evidence="13 14">Binds 1 [4Fe-4S] cluster. The cluster is coordinated with 3 cysteines and an exchangeable S-adenosyl-L-methionine.</text>
</comment>
<comment type="catalytic activity">
    <reaction evidence="12 13">
        <text>(4R,5S)-dethiobiotin + (sulfur carrier)-SH + 2 reduced [2Fe-2S]-[ferredoxin] + 2 S-adenosyl-L-methionine = (sulfur carrier)-H + biotin + 2 5'-deoxyadenosine + 2 L-methionine + 2 oxidized [2Fe-2S]-[ferredoxin]</text>
        <dbReference type="Rhea" id="RHEA:22060"/>
        <dbReference type="Rhea" id="RHEA-COMP:10000"/>
        <dbReference type="Rhea" id="RHEA-COMP:10001"/>
        <dbReference type="Rhea" id="RHEA-COMP:14737"/>
        <dbReference type="Rhea" id="RHEA-COMP:14739"/>
        <dbReference type="ChEBI" id="CHEBI:17319"/>
        <dbReference type="ChEBI" id="CHEBI:29917"/>
        <dbReference type="ChEBI" id="CHEBI:33737"/>
        <dbReference type="ChEBI" id="CHEBI:33738"/>
        <dbReference type="ChEBI" id="CHEBI:57586"/>
        <dbReference type="ChEBI" id="CHEBI:57844"/>
        <dbReference type="ChEBI" id="CHEBI:59789"/>
        <dbReference type="ChEBI" id="CHEBI:64428"/>
        <dbReference type="ChEBI" id="CHEBI:149473"/>
        <dbReference type="EC" id="2.8.1.6"/>
    </reaction>
</comment>
<dbReference type="GO" id="GO:0005506">
    <property type="term" value="F:iron ion binding"/>
    <property type="evidence" value="ECO:0007669"/>
    <property type="project" value="UniProtKB-UniRule"/>
</dbReference>
<feature type="domain" description="Radical SAM core" evidence="15">
    <location>
        <begin position="55"/>
        <end position="281"/>
    </location>
</feature>
<dbReference type="GO" id="GO:0009102">
    <property type="term" value="P:biotin biosynthetic process"/>
    <property type="evidence" value="ECO:0007669"/>
    <property type="project" value="UniProtKB-UniRule"/>
</dbReference>
<evidence type="ECO:0000256" key="1">
    <source>
        <dbReference type="ARBA" id="ARBA00004942"/>
    </source>
</evidence>
<dbReference type="HAMAP" id="MF_01694">
    <property type="entry name" value="BioB"/>
    <property type="match status" value="1"/>
</dbReference>
<comment type="similarity">
    <text evidence="2 13">Belongs to the radical SAM superfamily. Biotin synthase family.</text>
</comment>
<name>A0A0G3WKK3_9BACT</name>
<dbReference type="GO" id="GO:0051539">
    <property type="term" value="F:4 iron, 4 sulfur cluster binding"/>
    <property type="evidence" value="ECO:0007669"/>
    <property type="project" value="UniProtKB-KW"/>
</dbReference>
<dbReference type="Pfam" id="PF04055">
    <property type="entry name" value="Radical_SAM"/>
    <property type="match status" value="1"/>
</dbReference>
<evidence type="ECO:0000256" key="6">
    <source>
        <dbReference type="ARBA" id="ARBA00022691"/>
    </source>
</evidence>
<keyword evidence="6 13" id="KW-0949">S-adenosyl-L-methionine</keyword>
<gene>
    <name evidence="13 16" type="primary">bioB</name>
    <name evidence="16" type="ORF">Epro_1056</name>
</gene>
<evidence type="ECO:0000256" key="9">
    <source>
        <dbReference type="ARBA" id="ARBA00022756"/>
    </source>
</evidence>
<comment type="pathway">
    <text evidence="1 13">Cofactor biosynthesis; biotin biosynthesis; biotin from 7,8-diaminononanoate: step 2/2.</text>
</comment>
<dbReference type="PROSITE" id="PS51918">
    <property type="entry name" value="RADICAL_SAM"/>
    <property type="match status" value="1"/>
</dbReference>
<evidence type="ECO:0000256" key="7">
    <source>
        <dbReference type="ARBA" id="ARBA00022714"/>
    </source>
</evidence>
<dbReference type="UniPathway" id="UPA00078">
    <property type="reaction ID" value="UER00162"/>
</dbReference>
<dbReference type="SMART" id="SM00876">
    <property type="entry name" value="BATS"/>
    <property type="match status" value="1"/>
</dbReference>
<dbReference type="Gene3D" id="3.20.20.70">
    <property type="entry name" value="Aldolase class I"/>
    <property type="match status" value="1"/>
</dbReference>
<evidence type="ECO:0000256" key="8">
    <source>
        <dbReference type="ARBA" id="ARBA00022723"/>
    </source>
</evidence>
<comment type="caution">
    <text evidence="13">Lacks conserved residue(s) required for the propagation of feature annotation.</text>
</comment>